<dbReference type="PANTHER" id="PTHR12385">
    <property type="entry name" value="CHOLINE TRANSPORTER-LIKE (SLC FAMILY 44)"/>
    <property type="match status" value="1"/>
</dbReference>
<keyword evidence="5 7" id="KW-0472">Membrane</keyword>
<reference evidence="8" key="1">
    <citation type="submission" date="2021-01" db="EMBL/GenBank/DDBJ databases">
        <authorList>
            <consortium name="Genoscope - CEA"/>
            <person name="William W."/>
        </authorList>
    </citation>
    <scope>NUCLEOTIDE SEQUENCE</scope>
</reference>
<feature type="transmembrane region" description="Helical" evidence="7">
    <location>
        <begin position="285"/>
        <end position="307"/>
    </location>
</feature>
<gene>
    <name evidence="8" type="ORF">PSON_ATCC_30995.1.T0800228</name>
</gene>
<keyword evidence="9" id="KW-1185">Reference proteome</keyword>
<comment type="caution">
    <text evidence="8">The sequence shown here is derived from an EMBL/GenBank/DDBJ whole genome shotgun (WGS) entry which is preliminary data.</text>
</comment>
<evidence type="ECO:0000256" key="7">
    <source>
        <dbReference type="RuleBase" id="RU368066"/>
    </source>
</evidence>
<evidence type="ECO:0000256" key="2">
    <source>
        <dbReference type="ARBA" id="ARBA00007168"/>
    </source>
</evidence>
<evidence type="ECO:0000256" key="6">
    <source>
        <dbReference type="ARBA" id="ARBA00023180"/>
    </source>
</evidence>
<feature type="transmembrane region" description="Helical" evidence="7">
    <location>
        <begin position="499"/>
        <end position="520"/>
    </location>
</feature>
<dbReference type="OrthoDB" id="420519at2759"/>
<organism evidence="8 9">
    <name type="scientific">Paramecium sonneborni</name>
    <dbReference type="NCBI Taxonomy" id="65129"/>
    <lineage>
        <taxon>Eukaryota</taxon>
        <taxon>Sar</taxon>
        <taxon>Alveolata</taxon>
        <taxon>Ciliophora</taxon>
        <taxon>Intramacronucleata</taxon>
        <taxon>Oligohymenophorea</taxon>
        <taxon>Peniculida</taxon>
        <taxon>Parameciidae</taxon>
        <taxon>Paramecium</taxon>
    </lineage>
</organism>
<evidence type="ECO:0000313" key="9">
    <source>
        <dbReference type="Proteomes" id="UP000692954"/>
    </source>
</evidence>
<feature type="transmembrane region" description="Helical" evidence="7">
    <location>
        <begin position="242"/>
        <end position="264"/>
    </location>
</feature>
<feature type="transmembrane region" description="Helical" evidence="7">
    <location>
        <begin position="188"/>
        <end position="212"/>
    </location>
</feature>
<feature type="transmembrane region" description="Helical" evidence="7">
    <location>
        <begin position="12"/>
        <end position="36"/>
    </location>
</feature>
<evidence type="ECO:0000256" key="3">
    <source>
        <dbReference type="ARBA" id="ARBA00022692"/>
    </source>
</evidence>
<comment type="subcellular location">
    <subcellularLocation>
        <location evidence="7">Cell membrane</location>
        <topology evidence="7">Multi-pass membrane protein</topology>
    </subcellularLocation>
    <subcellularLocation>
        <location evidence="1">Membrane</location>
        <topology evidence="1">Multi-pass membrane protein</topology>
    </subcellularLocation>
</comment>
<keyword evidence="6" id="KW-0325">Glycoprotein</keyword>
<feature type="transmembrane region" description="Helical" evidence="7">
    <location>
        <begin position="337"/>
        <end position="362"/>
    </location>
</feature>
<dbReference type="InterPro" id="IPR007603">
    <property type="entry name" value="Choline_transptr-like"/>
</dbReference>
<dbReference type="GO" id="GO:0005886">
    <property type="term" value="C:plasma membrane"/>
    <property type="evidence" value="ECO:0007669"/>
    <property type="project" value="UniProtKB-SubCell"/>
</dbReference>
<keyword evidence="4 7" id="KW-1133">Transmembrane helix</keyword>
<dbReference type="PANTHER" id="PTHR12385:SF14">
    <property type="entry name" value="CHOLINE TRANSPORTER-LIKE 2"/>
    <property type="match status" value="1"/>
</dbReference>
<sequence>MQDQQQEQRKSTDLICFWCFSIFQAFFFCITIYEILNGNPAKLGLPYDPDHLSCGFDLEEFKYIYFTTPSNNFLFRTVCLSECPKNQQISKLQCSPNSIVKSCQINPSVTNISESVLSYPSEIYNSQICLPNNPDYLNEIKELIVPSTNQNIGSGLRDLKWIILGVSLISIIISVIVLLFIEKYSTQIFWGYFAIIVLSLFSLCLFSLQLYYKTEYLLEMDKQLQVNQIIAFANSLQISEELYQVFIIISIIAVILCIIYAIYLKQYTKLLNLFLKVGGDFIKSNITSIIAPCVGACIILLYSFIWIQQQLYLLSNLTVQNSKYPYLQINLMSQDQAFIIINTIIYIWTIMFIIGLTEYFISGMVCEWYFQQGNRVNFQKKNILLDLVQYHLGSIALGSILISIFQYIKWILKATKICQGFYNRIILAISKHNYVIMHIQPNHFLDSGIVSRELIIKEIDTYNKIGELGQAFLEISRLSLGLCCQSICMAIIQDHPYSIILSLYCFVISYSITSLFMSLYGQTSEAIYMLYLYSQKHLTQEDNPQCTITLQLVFNQLNEDNNHQIQ</sequence>
<keyword evidence="3 7" id="KW-0812">Transmembrane</keyword>
<evidence type="ECO:0000313" key="8">
    <source>
        <dbReference type="EMBL" id="CAD8103704.1"/>
    </source>
</evidence>
<evidence type="ECO:0000256" key="4">
    <source>
        <dbReference type="ARBA" id="ARBA00022989"/>
    </source>
</evidence>
<dbReference type="Pfam" id="PF04515">
    <property type="entry name" value="Choline_transpo"/>
    <property type="match status" value="1"/>
</dbReference>
<dbReference type="AlphaFoldDB" id="A0A8S1PLK7"/>
<dbReference type="EMBL" id="CAJJDN010000080">
    <property type="protein sequence ID" value="CAD8103704.1"/>
    <property type="molecule type" value="Genomic_DNA"/>
</dbReference>
<comment type="function">
    <text evidence="7">Choline transporter.</text>
</comment>
<name>A0A8S1PLK7_9CILI</name>
<proteinExistence type="inferred from homology"/>
<evidence type="ECO:0000256" key="1">
    <source>
        <dbReference type="ARBA" id="ARBA00004141"/>
    </source>
</evidence>
<dbReference type="Proteomes" id="UP000692954">
    <property type="component" value="Unassembled WGS sequence"/>
</dbReference>
<feature type="transmembrane region" description="Helical" evidence="7">
    <location>
        <begin position="161"/>
        <end position="181"/>
    </location>
</feature>
<comment type="similarity">
    <text evidence="2 7">Belongs to the CTL (choline transporter-like) family.</text>
</comment>
<dbReference type="GO" id="GO:0022857">
    <property type="term" value="F:transmembrane transporter activity"/>
    <property type="evidence" value="ECO:0007669"/>
    <property type="project" value="UniProtKB-UniRule"/>
</dbReference>
<protein>
    <recommendedName>
        <fullName evidence="7">Choline transporter-like protein</fullName>
    </recommendedName>
</protein>
<accession>A0A8S1PLK7</accession>
<feature type="transmembrane region" description="Helical" evidence="7">
    <location>
        <begin position="383"/>
        <end position="405"/>
    </location>
</feature>
<evidence type="ECO:0000256" key="5">
    <source>
        <dbReference type="ARBA" id="ARBA00023136"/>
    </source>
</evidence>